<name>A0A4R6UTW1_9GAMM</name>
<dbReference type="GO" id="GO:0005829">
    <property type="term" value="C:cytosol"/>
    <property type="evidence" value="ECO:0007669"/>
    <property type="project" value="TreeGrafter"/>
</dbReference>
<dbReference type="Pfam" id="PF03652">
    <property type="entry name" value="RuvX"/>
    <property type="match status" value="1"/>
</dbReference>
<proteinExistence type="inferred from homology"/>
<dbReference type="GO" id="GO:0016788">
    <property type="term" value="F:hydrolase activity, acting on ester bonds"/>
    <property type="evidence" value="ECO:0007669"/>
    <property type="project" value="UniProtKB-UniRule"/>
</dbReference>
<evidence type="ECO:0000313" key="8">
    <source>
        <dbReference type="Proteomes" id="UP000295375"/>
    </source>
</evidence>
<dbReference type="PANTHER" id="PTHR33317">
    <property type="entry name" value="POLYNUCLEOTIDYL TRANSFERASE, RIBONUCLEASE H-LIKE SUPERFAMILY PROTEIN"/>
    <property type="match status" value="1"/>
</dbReference>
<organism evidence="7 8">
    <name type="scientific">Permianibacter aggregans</name>
    <dbReference type="NCBI Taxonomy" id="1510150"/>
    <lineage>
        <taxon>Bacteria</taxon>
        <taxon>Pseudomonadati</taxon>
        <taxon>Pseudomonadota</taxon>
        <taxon>Gammaproteobacteria</taxon>
        <taxon>Pseudomonadales</taxon>
        <taxon>Pseudomonadaceae</taxon>
        <taxon>Permianibacter</taxon>
    </lineage>
</organism>
<evidence type="ECO:0000256" key="3">
    <source>
        <dbReference type="ARBA" id="ARBA00022722"/>
    </source>
</evidence>
<feature type="domain" description="YqgF/RNase H-like" evidence="6">
    <location>
        <begin position="3"/>
        <end position="103"/>
    </location>
</feature>
<dbReference type="OrthoDB" id="9796140at2"/>
<evidence type="ECO:0000256" key="2">
    <source>
        <dbReference type="ARBA" id="ARBA00022517"/>
    </source>
</evidence>
<dbReference type="InterPro" id="IPR005227">
    <property type="entry name" value="YqgF"/>
</dbReference>
<protein>
    <recommendedName>
        <fullName evidence="5">Putative pre-16S rRNA nuclease</fullName>
        <ecNumber evidence="5">3.1.-.-</ecNumber>
    </recommendedName>
</protein>
<dbReference type="InterPro" id="IPR006641">
    <property type="entry name" value="YqgF/RNaseH-like_dom"/>
</dbReference>
<keyword evidence="1 5" id="KW-0963">Cytoplasm</keyword>
<evidence type="ECO:0000256" key="1">
    <source>
        <dbReference type="ARBA" id="ARBA00022490"/>
    </source>
</evidence>
<accession>A0A4R6UTW1</accession>
<dbReference type="SMART" id="SM00732">
    <property type="entry name" value="YqgFc"/>
    <property type="match status" value="1"/>
</dbReference>
<evidence type="ECO:0000256" key="4">
    <source>
        <dbReference type="ARBA" id="ARBA00022801"/>
    </source>
</evidence>
<dbReference type="GO" id="GO:0004518">
    <property type="term" value="F:nuclease activity"/>
    <property type="evidence" value="ECO:0007669"/>
    <property type="project" value="UniProtKB-KW"/>
</dbReference>
<dbReference type="RefSeq" id="WP_133589540.1">
    <property type="nucleotide sequence ID" value="NZ_CP037953.1"/>
</dbReference>
<dbReference type="GO" id="GO:0000967">
    <property type="term" value="P:rRNA 5'-end processing"/>
    <property type="evidence" value="ECO:0007669"/>
    <property type="project" value="UniProtKB-UniRule"/>
</dbReference>
<evidence type="ECO:0000256" key="5">
    <source>
        <dbReference type="HAMAP-Rule" id="MF_00651"/>
    </source>
</evidence>
<comment type="subcellular location">
    <subcellularLocation>
        <location evidence="5">Cytoplasm</location>
    </subcellularLocation>
</comment>
<comment type="function">
    <text evidence="5">Could be a nuclease involved in processing of the 5'-end of pre-16S rRNA.</text>
</comment>
<dbReference type="Proteomes" id="UP000295375">
    <property type="component" value="Unassembled WGS sequence"/>
</dbReference>
<comment type="caution">
    <text evidence="7">The sequence shown here is derived from an EMBL/GenBank/DDBJ whole genome shotgun (WGS) entry which is preliminary data.</text>
</comment>
<keyword evidence="4 5" id="KW-0378">Hydrolase</keyword>
<keyword evidence="2 5" id="KW-0690">Ribosome biogenesis</keyword>
<dbReference type="CDD" id="cd16964">
    <property type="entry name" value="YqgF"/>
    <property type="match status" value="1"/>
</dbReference>
<dbReference type="NCBIfam" id="TIGR00250">
    <property type="entry name" value="RNAse_H_YqgF"/>
    <property type="match status" value="1"/>
</dbReference>
<sequence length="141" mass="15860">MPKRIIAFDFGLKRIGVAVGTVATGTSQMLSPLAARDGQPDWHQIEKLFKTWQPDLLLVGIPLDMDGKDLSVTPNARKFMNRLHGRFGLKVEPVDERVTSKEARQQLFDYGGYKTLQSQSVDSLSAELMLQQYFAEHPETP</sequence>
<dbReference type="InterPro" id="IPR037027">
    <property type="entry name" value="YqgF/RNaseH-like_dom_sf"/>
</dbReference>
<keyword evidence="3 5" id="KW-0540">Nuclease</keyword>
<evidence type="ECO:0000259" key="6">
    <source>
        <dbReference type="SMART" id="SM00732"/>
    </source>
</evidence>
<dbReference type="AlphaFoldDB" id="A0A4R6UTW1"/>
<reference evidence="7 8" key="1">
    <citation type="submission" date="2019-03" db="EMBL/GenBank/DDBJ databases">
        <title>Genomic Encyclopedia of Type Strains, Phase IV (KMG-IV): sequencing the most valuable type-strain genomes for metagenomic binning, comparative biology and taxonomic classification.</title>
        <authorList>
            <person name="Goeker M."/>
        </authorList>
    </citation>
    <scope>NUCLEOTIDE SEQUENCE [LARGE SCALE GENOMIC DNA]</scope>
    <source>
        <strain evidence="7 8">DSM 103792</strain>
    </source>
</reference>
<dbReference type="EMBL" id="SNYM01000005">
    <property type="protein sequence ID" value="TDQ49163.1"/>
    <property type="molecule type" value="Genomic_DNA"/>
</dbReference>
<dbReference type="EC" id="3.1.-.-" evidence="5"/>
<dbReference type="PANTHER" id="PTHR33317:SF4">
    <property type="entry name" value="POLYNUCLEOTIDYL TRANSFERASE, RIBONUCLEASE H-LIKE SUPERFAMILY PROTEIN"/>
    <property type="match status" value="1"/>
</dbReference>
<gene>
    <name evidence="7" type="ORF">EV696_105137</name>
</gene>
<comment type="similarity">
    <text evidence="5">Belongs to the YqgF HJR family.</text>
</comment>
<keyword evidence="8" id="KW-1185">Reference proteome</keyword>
<dbReference type="Gene3D" id="3.30.420.140">
    <property type="entry name" value="YqgF/RNase H-like domain"/>
    <property type="match status" value="1"/>
</dbReference>
<dbReference type="HAMAP" id="MF_00651">
    <property type="entry name" value="Nuclease_YqgF"/>
    <property type="match status" value="1"/>
</dbReference>
<evidence type="ECO:0000313" key="7">
    <source>
        <dbReference type="EMBL" id="TDQ49163.1"/>
    </source>
</evidence>
<dbReference type="InterPro" id="IPR012337">
    <property type="entry name" value="RNaseH-like_sf"/>
</dbReference>
<dbReference type="SUPFAM" id="SSF53098">
    <property type="entry name" value="Ribonuclease H-like"/>
    <property type="match status" value="1"/>
</dbReference>